<keyword evidence="1" id="KW-0472">Membrane</keyword>
<evidence type="ECO:0000256" key="1">
    <source>
        <dbReference type="SAM" id="Phobius"/>
    </source>
</evidence>
<accession>A0A9J6P2P2</accession>
<feature type="transmembrane region" description="Helical" evidence="1">
    <location>
        <begin position="236"/>
        <end position="264"/>
    </location>
</feature>
<dbReference type="Proteomes" id="UP001056429">
    <property type="component" value="Unassembled WGS sequence"/>
</dbReference>
<evidence type="ECO:0000313" key="3">
    <source>
        <dbReference type="Proteomes" id="UP001056429"/>
    </source>
</evidence>
<feature type="transmembrane region" description="Helical" evidence="1">
    <location>
        <begin position="284"/>
        <end position="309"/>
    </location>
</feature>
<evidence type="ECO:0000313" key="2">
    <source>
        <dbReference type="EMBL" id="MCM1990652.1"/>
    </source>
</evidence>
<reference evidence="2" key="2">
    <citation type="submission" date="2021-04" db="EMBL/GenBank/DDBJ databases">
        <authorList>
            <person name="Dong X."/>
        </authorList>
    </citation>
    <scope>NUCLEOTIDE SEQUENCE</scope>
    <source>
        <strain evidence="2">ZWT</strain>
    </source>
</reference>
<gene>
    <name evidence="2" type="ORF">KDK92_13045</name>
</gene>
<sequence length="338" mass="38063">MEKKRVRILSLREMFDKIFDIHRKTIGCSLPYIILMQIIMGIVMFFCMMILLVPIMSMGFIYDGIEGISGLIVIMFILMIILIIIFSFMSQNLLSAGLIKIGSDGYFGNKTKFGKAISFAFSKFGKIFGVSFAETITLGAWLSPVLILGYIIGRNSFLQNKYLIHDKIDTFNQPKLIIAAMIILIIISALIIVVFITLYALAIPVVLYEDIGMFKAMKRSRMLVKERFWGVMGRKLLVGLVVQGVSTSLISILGIIGAVAMFLLRNSMTSESVLSFALVMGNLLRYPVQILLASCITPITAIFTLVLYYNIKFEKEGYDFEVNLFFMDKEKGSIENVQ</sequence>
<dbReference type="EMBL" id="JAGSOJ010000002">
    <property type="protein sequence ID" value="MCM1990652.1"/>
    <property type="molecule type" value="Genomic_DNA"/>
</dbReference>
<feature type="transmembrane region" description="Helical" evidence="1">
    <location>
        <begin position="127"/>
        <end position="152"/>
    </location>
</feature>
<proteinExistence type="predicted"/>
<dbReference type="AlphaFoldDB" id="A0A9J6P2P2"/>
<evidence type="ECO:0008006" key="4">
    <source>
        <dbReference type="Google" id="ProtNLM"/>
    </source>
</evidence>
<feature type="transmembrane region" description="Helical" evidence="1">
    <location>
        <begin position="68"/>
        <end position="89"/>
    </location>
</feature>
<keyword evidence="3" id="KW-1185">Reference proteome</keyword>
<protein>
    <recommendedName>
        <fullName evidence="4">Glycerophosphoryl diester phosphodiesterase membrane domain-containing protein</fullName>
    </recommendedName>
</protein>
<reference evidence="2" key="1">
    <citation type="journal article" date="2021" name="mSystems">
        <title>Bacteria and Archaea Synergistically Convert Glycine Betaine to Biogenic Methane in the Formosa Cold Seep of the South China Sea.</title>
        <authorList>
            <person name="Li L."/>
            <person name="Zhang W."/>
            <person name="Zhang S."/>
            <person name="Song L."/>
            <person name="Sun Q."/>
            <person name="Zhang H."/>
            <person name="Xiang H."/>
            <person name="Dong X."/>
        </authorList>
    </citation>
    <scope>NUCLEOTIDE SEQUENCE</scope>
    <source>
        <strain evidence="2">ZWT</strain>
    </source>
</reference>
<dbReference type="RefSeq" id="WP_250859744.1">
    <property type="nucleotide sequence ID" value="NZ_JAGSOJ010000002.1"/>
</dbReference>
<keyword evidence="1" id="KW-0812">Transmembrane</keyword>
<feature type="transmembrane region" description="Helical" evidence="1">
    <location>
        <begin position="32"/>
        <end position="62"/>
    </location>
</feature>
<keyword evidence="1" id="KW-1133">Transmembrane helix</keyword>
<organism evidence="2 3">
    <name type="scientific">Oceanirhabdus seepicola</name>
    <dbReference type="NCBI Taxonomy" id="2828781"/>
    <lineage>
        <taxon>Bacteria</taxon>
        <taxon>Bacillati</taxon>
        <taxon>Bacillota</taxon>
        <taxon>Clostridia</taxon>
        <taxon>Eubacteriales</taxon>
        <taxon>Clostridiaceae</taxon>
        <taxon>Oceanirhabdus</taxon>
    </lineage>
</organism>
<comment type="caution">
    <text evidence="2">The sequence shown here is derived from an EMBL/GenBank/DDBJ whole genome shotgun (WGS) entry which is preliminary data.</text>
</comment>
<name>A0A9J6P2P2_9CLOT</name>
<feature type="transmembrane region" description="Helical" evidence="1">
    <location>
        <begin position="176"/>
        <end position="208"/>
    </location>
</feature>